<dbReference type="PROSITE" id="PS50879">
    <property type="entry name" value="RNASE_H_1"/>
    <property type="match status" value="1"/>
</dbReference>
<organism evidence="10 11">
    <name type="scientific">Penicillium subrubescens</name>
    <dbReference type="NCBI Taxonomy" id="1316194"/>
    <lineage>
        <taxon>Eukaryota</taxon>
        <taxon>Fungi</taxon>
        <taxon>Dikarya</taxon>
        <taxon>Ascomycota</taxon>
        <taxon>Pezizomycotina</taxon>
        <taxon>Eurotiomycetes</taxon>
        <taxon>Eurotiomycetidae</taxon>
        <taxon>Eurotiales</taxon>
        <taxon>Aspergillaceae</taxon>
        <taxon>Penicillium</taxon>
    </lineage>
</organism>
<dbReference type="InterPro" id="IPR002156">
    <property type="entry name" value="RNaseH_domain"/>
</dbReference>
<dbReference type="Proteomes" id="UP000186955">
    <property type="component" value="Unassembled WGS sequence"/>
</dbReference>
<evidence type="ECO:0000256" key="5">
    <source>
        <dbReference type="ARBA" id="ARBA00022723"/>
    </source>
</evidence>
<evidence type="ECO:0000256" key="7">
    <source>
        <dbReference type="ARBA" id="ARBA00022801"/>
    </source>
</evidence>
<dbReference type="GO" id="GO:0003676">
    <property type="term" value="F:nucleic acid binding"/>
    <property type="evidence" value="ECO:0007669"/>
    <property type="project" value="InterPro"/>
</dbReference>
<dbReference type="AlphaFoldDB" id="A0A1Q5UIX7"/>
<proteinExistence type="inferred from homology"/>
<evidence type="ECO:0000256" key="4">
    <source>
        <dbReference type="ARBA" id="ARBA00022722"/>
    </source>
</evidence>
<dbReference type="PANTHER" id="PTHR10642">
    <property type="entry name" value="RIBONUCLEASE H1"/>
    <property type="match status" value="1"/>
</dbReference>
<keyword evidence="11" id="KW-1185">Reference proteome</keyword>
<evidence type="ECO:0000256" key="8">
    <source>
        <dbReference type="SAM" id="MobiDB-lite"/>
    </source>
</evidence>
<protein>
    <recommendedName>
        <fullName evidence="3">ribonuclease H</fullName>
        <ecNumber evidence="3">3.1.26.4</ecNumber>
    </recommendedName>
</protein>
<dbReference type="GO" id="GO:0046872">
    <property type="term" value="F:metal ion binding"/>
    <property type="evidence" value="ECO:0007669"/>
    <property type="project" value="UniProtKB-KW"/>
</dbReference>
<dbReference type="InterPro" id="IPR036397">
    <property type="entry name" value="RNaseH_sf"/>
</dbReference>
<evidence type="ECO:0000256" key="2">
    <source>
        <dbReference type="ARBA" id="ARBA00005300"/>
    </source>
</evidence>
<dbReference type="SUPFAM" id="SSF53098">
    <property type="entry name" value="Ribonuclease H-like"/>
    <property type="match status" value="1"/>
</dbReference>
<comment type="catalytic activity">
    <reaction evidence="1">
        <text>Endonucleolytic cleavage to 5'-phosphomonoester.</text>
        <dbReference type="EC" id="3.1.26.4"/>
    </reaction>
</comment>
<keyword evidence="5" id="KW-0479">Metal-binding</keyword>
<keyword evidence="7" id="KW-0378">Hydrolase</keyword>
<evidence type="ECO:0000256" key="3">
    <source>
        <dbReference type="ARBA" id="ARBA00012180"/>
    </source>
</evidence>
<evidence type="ECO:0000256" key="6">
    <source>
        <dbReference type="ARBA" id="ARBA00022759"/>
    </source>
</evidence>
<dbReference type="GO" id="GO:0004523">
    <property type="term" value="F:RNA-DNA hybrid ribonuclease activity"/>
    <property type="evidence" value="ECO:0007669"/>
    <property type="project" value="UniProtKB-EC"/>
</dbReference>
<keyword evidence="6" id="KW-0255">Endonuclease</keyword>
<dbReference type="Pfam" id="PF00075">
    <property type="entry name" value="RNase_H"/>
    <property type="match status" value="1"/>
</dbReference>
<dbReference type="CDD" id="cd13934">
    <property type="entry name" value="RNase_H_Dikarya_like"/>
    <property type="match status" value="1"/>
</dbReference>
<sequence length="289" mass="31933">MPRGWYLAQGLVPLGYSSSDDDEGPCELPNGRLVCGPHGLVQCSRCCSDYSFMDDVVGEHREELEDDENDDEDHDLAPAGTPSTIGVPSLGPNVLTHGHGLRCTYPNDNSMLLIMTDGACLNNGQANPKAGWAFFQGLNIEGQPLVVSGRLETQGPWGDDGIQSSNRAELRAVIAALRFRHWPGEGFSTVVIATDSEYVVEGSTQWAKTWVQNNWRRKGRMGNDDVNVKNKDLWEMLLGECENAHRQGLAIQFWKIPREWNTLADEGAKKAATAEETPVEWLDYQGLAF</sequence>
<comment type="similarity">
    <text evidence="2">Belongs to the RNase H family.</text>
</comment>
<gene>
    <name evidence="10" type="ORF">PENSUB_1917</name>
</gene>
<reference evidence="10 11" key="1">
    <citation type="submission" date="2016-10" db="EMBL/GenBank/DDBJ databases">
        <title>Genome sequence of the ascomycete fungus Penicillium subrubescens.</title>
        <authorList>
            <person name="De Vries R.P."/>
            <person name="Peng M."/>
            <person name="Dilokpimol A."/>
            <person name="Hilden K."/>
            <person name="Makela M.R."/>
            <person name="Grigoriev I."/>
            <person name="Riley R."/>
            <person name="Granchi Z."/>
        </authorList>
    </citation>
    <scope>NUCLEOTIDE SEQUENCE [LARGE SCALE GENOMIC DNA]</scope>
    <source>
        <strain evidence="10 11">CBS 132785</strain>
    </source>
</reference>
<evidence type="ECO:0000259" key="9">
    <source>
        <dbReference type="PROSITE" id="PS50879"/>
    </source>
</evidence>
<accession>A0A1Q5UIX7</accession>
<feature type="region of interest" description="Disordered" evidence="8">
    <location>
        <begin position="61"/>
        <end position="89"/>
    </location>
</feature>
<keyword evidence="4" id="KW-0540">Nuclease</keyword>
<dbReference type="GO" id="GO:0043137">
    <property type="term" value="P:DNA replication, removal of RNA primer"/>
    <property type="evidence" value="ECO:0007669"/>
    <property type="project" value="TreeGrafter"/>
</dbReference>
<evidence type="ECO:0000313" key="11">
    <source>
        <dbReference type="Proteomes" id="UP000186955"/>
    </source>
</evidence>
<evidence type="ECO:0000313" key="10">
    <source>
        <dbReference type="EMBL" id="OKP12448.1"/>
    </source>
</evidence>
<name>A0A1Q5UIX7_9EURO</name>
<dbReference type="Gene3D" id="3.30.420.10">
    <property type="entry name" value="Ribonuclease H-like superfamily/Ribonuclease H"/>
    <property type="match status" value="1"/>
</dbReference>
<comment type="caution">
    <text evidence="10">The sequence shown here is derived from an EMBL/GenBank/DDBJ whole genome shotgun (WGS) entry which is preliminary data.</text>
</comment>
<dbReference type="EMBL" id="MNBE01000213">
    <property type="protein sequence ID" value="OKP12448.1"/>
    <property type="molecule type" value="Genomic_DNA"/>
</dbReference>
<dbReference type="InterPro" id="IPR012337">
    <property type="entry name" value="RNaseH-like_sf"/>
</dbReference>
<feature type="domain" description="RNase H type-1" evidence="9">
    <location>
        <begin position="108"/>
        <end position="273"/>
    </location>
</feature>
<evidence type="ECO:0000256" key="1">
    <source>
        <dbReference type="ARBA" id="ARBA00000077"/>
    </source>
</evidence>
<dbReference type="PANTHER" id="PTHR10642:SF26">
    <property type="entry name" value="RIBONUCLEASE H1"/>
    <property type="match status" value="1"/>
</dbReference>
<dbReference type="EC" id="3.1.26.4" evidence="3"/>
<dbReference type="STRING" id="1316194.A0A1Q5UIX7"/>
<feature type="compositionally biased region" description="Acidic residues" evidence="8">
    <location>
        <begin position="64"/>
        <end position="74"/>
    </location>
</feature>
<dbReference type="InterPro" id="IPR050092">
    <property type="entry name" value="RNase_H"/>
</dbReference>